<dbReference type="SUPFAM" id="SSF53335">
    <property type="entry name" value="S-adenosyl-L-methionine-dependent methyltransferases"/>
    <property type="match status" value="1"/>
</dbReference>
<protein>
    <submittedName>
        <fullName evidence="5">Hps1-dma1 cluster O-methyltransferase</fullName>
    </submittedName>
</protein>
<evidence type="ECO:0000313" key="5">
    <source>
        <dbReference type="EMBL" id="KAF7194993.1"/>
    </source>
</evidence>
<gene>
    <name evidence="5" type="ORF">HII31_03667</name>
</gene>
<dbReference type="AlphaFoldDB" id="A0A8H6RQD3"/>
<dbReference type="SUPFAM" id="SSF46785">
    <property type="entry name" value="Winged helix' DNA-binding domain"/>
    <property type="match status" value="1"/>
</dbReference>
<reference evidence="5" key="1">
    <citation type="submission" date="2020-04" db="EMBL/GenBank/DDBJ databases">
        <title>Draft genome resource of the tomato pathogen Pseudocercospora fuligena.</title>
        <authorList>
            <person name="Zaccaron A."/>
        </authorList>
    </citation>
    <scope>NUCLEOTIDE SEQUENCE</scope>
    <source>
        <strain evidence="5">PF001</strain>
    </source>
</reference>
<dbReference type="EMBL" id="JABCIY010000044">
    <property type="protein sequence ID" value="KAF7194993.1"/>
    <property type="molecule type" value="Genomic_DNA"/>
</dbReference>
<dbReference type="OrthoDB" id="1606438at2759"/>
<dbReference type="PANTHER" id="PTHR43712">
    <property type="entry name" value="PUTATIVE (AFU_ORTHOLOGUE AFUA_4G14580)-RELATED"/>
    <property type="match status" value="1"/>
</dbReference>
<organism evidence="5 6">
    <name type="scientific">Pseudocercospora fuligena</name>
    <dbReference type="NCBI Taxonomy" id="685502"/>
    <lineage>
        <taxon>Eukaryota</taxon>
        <taxon>Fungi</taxon>
        <taxon>Dikarya</taxon>
        <taxon>Ascomycota</taxon>
        <taxon>Pezizomycotina</taxon>
        <taxon>Dothideomycetes</taxon>
        <taxon>Dothideomycetidae</taxon>
        <taxon>Mycosphaerellales</taxon>
        <taxon>Mycosphaerellaceae</taxon>
        <taxon>Pseudocercospora</taxon>
    </lineage>
</organism>
<feature type="domain" description="O-methyltransferase C-terminal" evidence="4">
    <location>
        <begin position="204"/>
        <end position="387"/>
    </location>
</feature>
<dbReference type="PANTHER" id="PTHR43712:SF15">
    <property type="entry name" value="MONODICTYPHENONE CLUSTER TRANSCRIPTIONAL COACTIVATOR MDPA"/>
    <property type="match status" value="1"/>
</dbReference>
<dbReference type="InterPro" id="IPR029063">
    <property type="entry name" value="SAM-dependent_MTases_sf"/>
</dbReference>
<dbReference type="InterPro" id="IPR036388">
    <property type="entry name" value="WH-like_DNA-bd_sf"/>
</dbReference>
<evidence type="ECO:0000256" key="3">
    <source>
        <dbReference type="ARBA" id="ARBA00022691"/>
    </source>
</evidence>
<dbReference type="InterPro" id="IPR036390">
    <property type="entry name" value="WH_DNA-bd_sf"/>
</dbReference>
<keyword evidence="2 5" id="KW-0808">Transferase</keyword>
<keyword evidence="3" id="KW-0949">S-adenosyl-L-methionine</keyword>
<proteinExistence type="predicted"/>
<evidence type="ECO:0000313" key="6">
    <source>
        <dbReference type="Proteomes" id="UP000660729"/>
    </source>
</evidence>
<evidence type="ECO:0000256" key="2">
    <source>
        <dbReference type="ARBA" id="ARBA00022679"/>
    </source>
</evidence>
<name>A0A8H6RQD3_9PEZI</name>
<dbReference type="GO" id="GO:0008171">
    <property type="term" value="F:O-methyltransferase activity"/>
    <property type="evidence" value="ECO:0007669"/>
    <property type="project" value="InterPro"/>
</dbReference>
<dbReference type="Proteomes" id="UP000660729">
    <property type="component" value="Unassembled WGS sequence"/>
</dbReference>
<dbReference type="GO" id="GO:0032259">
    <property type="term" value="P:methylation"/>
    <property type="evidence" value="ECO:0007669"/>
    <property type="project" value="UniProtKB-KW"/>
</dbReference>
<evidence type="ECO:0000259" key="4">
    <source>
        <dbReference type="Pfam" id="PF00891"/>
    </source>
</evidence>
<keyword evidence="6" id="KW-1185">Reference proteome</keyword>
<sequence>MSLINSSHAILAEYLKDQPDQQPSFARDGPQEFPANAPQHVNTARQNLVSAARDLQLLALYPTEAVHYLGLEALGKMSLQFITHFNIPSHIPLDSSISYTTLSQKLSIPESRLTRILRHAILTHHIFHEPSPGQIAHTSISAALLSSKSVADVLYDWMYPGMPAIVKATEKFGAKAEESGNEAMGLVLGGGENGEWGWASLPQDFTGVFAEYMKASVEGTTIKQVVSGWNWRGLGEGGVVVDVGGNVGHIGTAIAEAAPELRVVVQDLAEAVRLGEKQLPDHLKGRVSFMEHDFFKPNPIQGASVYFFSRIIHDWNDEKSVVILKNVATAMDPKLSKIILCEKIMPAEPGKIPQYQETFMRNLDLAMMMMNGAERTMEQWKQLVDTADVGLRISDVVQPEGSLASLIVLEKVAS</sequence>
<comment type="caution">
    <text evidence="5">The sequence shown here is derived from an EMBL/GenBank/DDBJ whole genome shotgun (WGS) entry which is preliminary data.</text>
</comment>
<keyword evidence="1 5" id="KW-0489">Methyltransferase</keyword>
<accession>A0A8H6RQD3</accession>
<dbReference type="InterPro" id="IPR016461">
    <property type="entry name" value="COMT-like"/>
</dbReference>
<dbReference type="InterPro" id="IPR001077">
    <property type="entry name" value="COMT_C"/>
</dbReference>
<dbReference type="Gene3D" id="3.40.50.150">
    <property type="entry name" value="Vaccinia Virus protein VP39"/>
    <property type="match status" value="1"/>
</dbReference>
<dbReference type="PROSITE" id="PS51683">
    <property type="entry name" value="SAM_OMT_II"/>
    <property type="match status" value="1"/>
</dbReference>
<evidence type="ECO:0000256" key="1">
    <source>
        <dbReference type="ARBA" id="ARBA00022603"/>
    </source>
</evidence>
<dbReference type="Gene3D" id="1.10.10.10">
    <property type="entry name" value="Winged helix-like DNA-binding domain superfamily/Winged helix DNA-binding domain"/>
    <property type="match status" value="1"/>
</dbReference>
<dbReference type="Pfam" id="PF00891">
    <property type="entry name" value="Methyltransf_2"/>
    <property type="match status" value="1"/>
</dbReference>